<evidence type="ECO:0000256" key="1">
    <source>
        <dbReference type="SAM" id="SignalP"/>
    </source>
</evidence>
<dbReference type="RefSeq" id="WP_062901529.1">
    <property type="nucleotide sequence ID" value="NZ_CP013342.1"/>
</dbReference>
<protein>
    <submittedName>
        <fullName evidence="2">Uncharacterized protein</fullName>
    </submittedName>
</protein>
<reference evidence="2 3" key="2">
    <citation type="journal article" date="2016" name="Genome Announc.">
        <title>Complete Genome Sequence of Sphingopyxis terrae Strain 203-1 (NBRC 111660), a Polyethylene Glycol Degrader.</title>
        <authorList>
            <person name="Ohtsubo Y."/>
            <person name="Nonoyama S."/>
            <person name="Nagata Y."/>
            <person name="Numata M."/>
            <person name="Tsuchikane K."/>
            <person name="Hosoyama A."/>
            <person name="Yamazoe A."/>
            <person name="Tsuda M."/>
            <person name="Fujita N."/>
            <person name="Kawai F."/>
        </authorList>
    </citation>
    <scope>NUCLEOTIDE SEQUENCE [LARGE SCALE GENOMIC DNA]</scope>
    <source>
        <strain evidence="2 3">203-1</strain>
    </source>
</reference>
<proteinExistence type="predicted"/>
<feature type="signal peptide" evidence="1">
    <location>
        <begin position="1"/>
        <end position="23"/>
    </location>
</feature>
<organism evidence="2 3">
    <name type="scientific">Sphingopyxis terrae subsp. terrae NBRC 15098</name>
    <dbReference type="NCBI Taxonomy" id="1219058"/>
    <lineage>
        <taxon>Bacteria</taxon>
        <taxon>Pseudomonadati</taxon>
        <taxon>Pseudomonadota</taxon>
        <taxon>Alphaproteobacteria</taxon>
        <taxon>Sphingomonadales</taxon>
        <taxon>Sphingomonadaceae</taxon>
        <taxon>Sphingopyxis</taxon>
    </lineage>
</organism>
<keyword evidence="1" id="KW-0732">Signal</keyword>
<dbReference type="AlphaFoldDB" id="A0A142VZK0"/>
<name>A0A142VZK0_9SPHN</name>
<reference evidence="3" key="1">
    <citation type="submission" date="2015-11" db="EMBL/GenBank/DDBJ databases">
        <title>Complete genome sequence of a polyethylene glycol-degrading strain Sphingopyxis terrae strain 203-1 (NBRC 15098).</title>
        <authorList>
            <person name="Yoshiyuki O."/>
            <person name="Shouta N."/>
            <person name="Nagata Y."/>
            <person name="Numata M."/>
            <person name="Tsuchikane K."/>
            <person name="Hosoyama A."/>
            <person name="Yamazoe A."/>
            <person name="Tsuda M."/>
            <person name="Fujita N."/>
            <person name="Kawai F."/>
        </authorList>
    </citation>
    <scope>NUCLEOTIDE SEQUENCE [LARGE SCALE GENOMIC DNA]</scope>
    <source>
        <strain evidence="3">203-1</strain>
    </source>
</reference>
<dbReference type="KEGG" id="ster:AOA14_08905"/>
<sequence>MKKILTGAVAAIALVGIASPAAAQTNQRHYAGVVAGIPYTSTNPGPFATFGLEVGLALGVGTRYTAVADAPSDSESATPTVTTTFNLTGSVNKDCSFYAGNNASATNIDFGVIGVRTGNNENVNSAFEMVGPAFANIETLTAGCNFNNEVSITKNNVNGLVNSAAGGYDTDEFQANIPYSVTAAWTGVPVNTVTSGTGQSLAVSTSQLGNTIQQGAWRSNMTINFNAPAITNKGLVAGNYAGSTTLVLSAL</sequence>
<feature type="chain" id="PRO_5007502563" evidence="1">
    <location>
        <begin position="24"/>
        <end position="251"/>
    </location>
</feature>
<evidence type="ECO:0000313" key="2">
    <source>
        <dbReference type="EMBL" id="AMU94717.1"/>
    </source>
</evidence>
<dbReference type="EMBL" id="CP013342">
    <property type="protein sequence ID" value="AMU94717.1"/>
    <property type="molecule type" value="Genomic_DNA"/>
</dbReference>
<evidence type="ECO:0000313" key="3">
    <source>
        <dbReference type="Proteomes" id="UP000076234"/>
    </source>
</evidence>
<accession>A0A142VZK0</accession>
<gene>
    <name evidence="2" type="ORF">AOA14_08905</name>
</gene>
<dbReference type="Proteomes" id="UP000076234">
    <property type="component" value="Chromosome"/>
</dbReference>
<dbReference type="STRING" id="1219058.AOA14_08905"/>